<sequence>MPPNSAWNLASQLVMMQSKALQHHSNPTSSGISPTNSLFDKSSITNVESNPTDLGIRPVTSQTPNPATTAPSHQTQSPNKPAETNQANASTLDRGRSVRNSLCSCFRGYGFLRFG</sequence>
<feature type="compositionally biased region" description="Polar residues" evidence="1">
    <location>
        <begin position="18"/>
        <end position="52"/>
    </location>
</feature>
<dbReference type="AlphaFoldDB" id="A0A1Y2CAH2"/>
<evidence type="ECO:0000256" key="1">
    <source>
        <dbReference type="SAM" id="MobiDB-lite"/>
    </source>
</evidence>
<reference evidence="2 3" key="1">
    <citation type="submission" date="2016-07" db="EMBL/GenBank/DDBJ databases">
        <title>Pervasive Adenine N6-methylation of Active Genes in Fungi.</title>
        <authorList>
            <consortium name="DOE Joint Genome Institute"/>
            <person name="Mondo S.J."/>
            <person name="Dannebaum R.O."/>
            <person name="Kuo R.C."/>
            <person name="Labutti K."/>
            <person name="Haridas S."/>
            <person name="Kuo A."/>
            <person name="Salamov A."/>
            <person name="Ahrendt S.R."/>
            <person name="Lipzen A."/>
            <person name="Sullivan W."/>
            <person name="Andreopoulos W.B."/>
            <person name="Clum A."/>
            <person name="Lindquist E."/>
            <person name="Daum C."/>
            <person name="Ramamoorthy G.K."/>
            <person name="Gryganskyi A."/>
            <person name="Culley D."/>
            <person name="Magnuson J.K."/>
            <person name="James T.Y."/>
            <person name="O'Malley M.A."/>
            <person name="Stajich J.E."/>
            <person name="Spatafora J.W."/>
            <person name="Visel A."/>
            <person name="Grigoriev I.V."/>
        </authorList>
    </citation>
    <scope>NUCLEOTIDE SEQUENCE [LARGE SCALE GENOMIC DNA]</scope>
    <source>
        <strain evidence="2 3">JEL800</strain>
    </source>
</reference>
<keyword evidence="3" id="KW-1185">Reference proteome</keyword>
<feature type="region of interest" description="Disordered" evidence="1">
    <location>
        <begin position="18"/>
        <end position="96"/>
    </location>
</feature>
<name>A0A1Y2CAH2_9FUNG</name>
<comment type="caution">
    <text evidence="2">The sequence shown here is derived from an EMBL/GenBank/DDBJ whole genome shotgun (WGS) entry which is preliminary data.</text>
</comment>
<dbReference type="EMBL" id="MCGO01000023">
    <property type="protein sequence ID" value="ORY44029.1"/>
    <property type="molecule type" value="Genomic_DNA"/>
</dbReference>
<evidence type="ECO:0000313" key="2">
    <source>
        <dbReference type="EMBL" id="ORY44029.1"/>
    </source>
</evidence>
<protein>
    <submittedName>
        <fullName evidence="2">Uncharacterized protein</fullName>
    </submittedName>
</protein>
<gene>
    <name evidence="2" type="ORF">BCR33DRAFT_233584</name>
</gene>
<proteinExistence type="predicted"/>
<organism evidence="2 3">
    <name type="scientific">Rhizoclosmatium globosum</name>
    <dbReference type="NCBI Taxonomy" id="329046"/>
    <lineage>
        <taxon>Eukaryota</taxon>
        <taxon>Fungi</taxon>
        <taxon>Fungi incertae sedis</taxon>
        <taxon>Chytridiomycota</taxon>
        <taxon>Chytridiomycota incertae sedis</taxon>
        <taxon>Chytridiomycetes</taxon>
        <taxon>Chytridiales</taxon>
        <taxon>Chytriomycetaceae</taxon>
        <taxon>Rhizoclosmatium</taxon>
    </lineage>
</organism>
<feature type="compositionally biased region" description="Polar residues" evidence="1">
    <location>
        <begin position="59"/>
        <end position="91"/>
    </location>
</feature>
<dbReference type="Proteomes" id="UP000193642">
    <property type="component" value="Unassembled WGS sequence"/>
</dbReference>
<accession>A0A1Y2CAH2</accession>
<evidence type="ECO:0000313" key="3">
    <source>
        <dbReference type="Proteomes" id="UP000193642"/>
    </source>
</evidence>